<evidence type="ECO:0000256" key="4">
    <source>
        <dbReference type="ARBA" id="ARBA00023002"/>
    </source>
</evidence>
<dbReference type="Gene3D" id="3.40.30.120">
    <property type="match status" value="1"/>
</dbReference>
<dbReference type="Pfam" id="PF01494">
    <property type="entry name" value="FAD_binding_3"/>
    <property type="match status" value="1"/>
</dbReference>
<dbReference type="InterPro" id="IPR002938">
    <property type="entry name" value="FAD-bd"/>
</dbReference>
<dbReference type="Gene3D" id="3.50.50.60">
    <property type="entry name" value="FAD/NAD(P)-binding domain"/>
    <property type="match status" value="2"/>
</dbReference>
<feature type="domain" description="FAD-binding" evidence="5">
    <location>
        <begin position="5"/>
        <end position="368"/>
    </location>
</feature>
<accession>A0ABR0J151</accession>
<evidence type="ECO:0000256" key="1">
    <source>
        <dbReference type="ARBA" id="ARBA00001974"/>
    </source>
</evidence>
<protein>
    <recommendedName>
        <fullName evidence="5">FAD-binding domain-containing protein</fullName>
    </recommendedName>
</protein>
<organism evidence="6 7">
    <name type="scientific">Exophiala sideris</name>
    <dbReference type="NCBI Taxonomy" id="1016849"/>
    <lineage>
        <taxon>Eukaryota</taxon>
        <taxon>Fungi</taxon>
        <taxon>Dikarya</taxon>
        <taxon>Ascomycota</taxon>
        <taxon>Pezizomycotina</taxon>
        <taxon>Eurotiomycetes</taxon>
        <taxon>Chaetothyriomycetidae</taxon>
        <taxon>Chaetothyriales</taxon>
        <taxon>Herpotrichiellaceae</taxon>
        <taxon>Exophiala</taxon>
    </lineage>
</organism>
<keyword evidence="2" id="KW-0285">Flavoprotein</keyword>
<proteinExistence type="predicted"/>
<dbReference type="InterPro" id="IPR036188">
    <property type="entry name" value="FAD/NAD-bd_sf"/>
</dbReference>
<dbReference type="Gene3D" id="3.30.70.2450">
    <property type="match status" value="1"/>
</dbReference>
<comment type="cofactor">
    <cofactor evidence="1">
        <name>FAD</name>
        <dbReference type="ChEBI" id="CHEBI:57692"/>
    </cofactor>
</comment>
<dbReference type="PANTHER" id="PTHR43004">
    <property type="entry name" value="TRK SYSTEM POTASSIUM UPTAKE PROTEIN"/>
    <property type="match status" value="1"/>
</dbReference>
<keyword evidence="7" id="KW-1185">Reference proteome</keyword>
<evidence type="ECO:0000259" key="5">
    <source>
        <dbReference type="Pfam" id="PF01494"/>
    </source>
</evidence>
<sequence>MDKAYDVVVAGGGPIGLCLACELGLAGASVLVLERDSKLESPWKISPLGLRGVNTQSVEAFYRRGLLNKILGSGIFDPDGRPQSFQKKPGFAFGGHFAGIMMNANKLELDRFKYRINGPALQPGPTTLDRVESVLSEAAENLGVTILRGHGVTRIATADDRGVTVETADGQSFRGEWLVGCDGGRSTIRKAAGFDFPGTEPKFTAYAVYCDLEHAETLKPGFNPTKTGMYITGAKPGAVYLVDFDGGAYDRSQEITIEHIQEVMCRVSGKPDIEITKLHLASAFTDSSRQVTSYRKGRVLLAGDAAHIHPPLGSQGLNVGIGDAMNLGWKLAATIRWEAESQAGPDLKLLDTYESERRPIAAWVLDWTRAQVSTIQLDEHGAAMQRLIRDVIDTTDGTNLFIDRAWGLTQRYDLGDAHPLIGSSAPDFELVDGSRLGDKMHNGHGLLVDFTHSAALKSLVTEGDFGVRLDHVGIRAKDTRGLQSLLVRPDGIVAWVAEEDGNPDIDATKRALERWFGPRRSIL</sequence>
<dbReference type="PRINTS" id="PR00420">
    <property type="entry name" value="RNGMNOXGNASE"/>
</dbReference>
<dbReference type="SUPFAM" id="SSF51905">
    <property type="entry name" value="FAD/NAD(P)-binding domain"/>
    <property type="match status" value="1"/>
</dbReference>
<dbReference type="InterPro" id="IPR050641">
    <property type="entry name" value="RIFMO-like"/>
</dbReference>
<name>A0ABR0J151_9EURO</name>
<reference evidence="6 7" key="1">
    <citation type="submission" date="2023-08" db="EMBL/GenBank/DDBJ databases">
        <title>Black Yeasts Isolated from many extreme environments.</title>
        <authorList>
            <person name="Coleine C."/>
            <person name="Stajich J.E."/>
            <person name="Selbmann L."/>
        </authorList>
    </citation>
    <scope>NUCLEOTIDE SEQUENCE [LARGE SCALE GENOMIC DNA]</scope>
    <source>
        <strain evidence="6 7">CCFEE 6328</strain>
    </source>
</reference>
<comment type="caution">
    <text evidence="6">The sequence shown here is derived from an EMBL/GenBank/DDBJ whole genome shotgun (WGS) entry which is preliminary data.</text>
</comment>
<keyword evidence="3" id="KW-0274">FAD</keyword>
<keyword evidence="4" id="KW-0560">Oxidoreductase</keyword>
<dbReference type="PANTHER" id="PTHR43004:SF19">
    <property type="entry name" value="BINDING MONOOXYGENASE, PUTATIVE (JCVI)-RELATED"/>
    <property type="match status" value="1"/>
</dbReference>
<dbReference type="EMBL" id="JAVRRF010000024">
    <property type="protein sequence ID" value="KAK5054107.1"/>
    <property type="molecule type" value="Genomic_DNA"/>
</dbReference>
<evidence type="ECO:0000256" key="3">
    <source>
        <dbReference type="ARBA" id="ARBA00022827"/>
    </source>
</evidence>
<gene>
    <name evidence="6" type="ORF">LTR69_009069</name>
</gene>
<evidence type="ECO:0000313" key="6">
    <source>
        <dbReference type="EMBL" id="KAK5054107.1"/>
    </source>
</evidence>
<dbReference type="Proteomes" id="UP001345691">
    <property type="component" value="Unassembled WGS sequence"/>
</dbReference>
<evidence type="ECO:0000256" key="2">
    <source>
        <dbReference type="ARBA" id="ARBA00022630"/>
    </source>
</evidence>
<evidence type="ECO:0000313" key="7">
    <source>
        <dbReference type="Proteomes" id="UP001345691"/>
    </source>
</evidence>
<dbReference type="Pfam" id="PF21274">
    <property type="entry name" value="Rng_hyd_C"/>
    <property type="match status" value="1"/>
</dbReference>